<evidence type="ECO:0000256" key="5">
    <source>
        <dbReference type="ARBA" id="ARBA00023211"/>
    </source>
</evidence>
<evidence type="ECO:0000256" key="2">
    <source>
        <dbReference type="ARBA" id="ARBA00008989"/>
    </source>
</evidence>
<name>H3SLA4_9BACL</name>
<dbReference type="GO" id="GO:0046872">
    <property type="term" value="F:metal ion binding"/>
    <property type="evidence" value="ECO:0007669"/>
    <property type="project" value="UniProtKB-KW"/>
</dbReference>
<dbReference type="PANTHER" id="PTHR30447:SF0">
    <property type="entry name" value="FRUCTOSE-1,6-BISPHOSPHATASE 1 CLASS 2-RELATED"/>
    <property type="match status" value="1"/>
</dbReference>
<keyword evidence="4" id="KW-0378">Hydrolase</keyword>
<dbReference type="GO" id="GO:0006094">
    <property type="term" value="P:gluconeogenesis"/>
    <property type="evidence" value="ECO:0007669"/>
    <property type="project" value="InterPro"/>
</dbReference>
<dbReference type="GO" id="GO:0030388">
    <property type="term" value="P:fructose 1,6-bisphosphate metabolic process"/>
    <property type="evidence" value="ECO:0007669"/>
    <property type="project" value="TreeGrafter"/>
</dbReference>
<keyword evidence="6 8" id="KW-0119">Carbohydrate metabolism</keyword>
<feature type="binding site" evidence="9">
    <location>
        <position position="90"/>
    </location>
    <ligand>
        <name>Mn(2+)</name>
        <dbReference type="ChEBI" id="CHEBI:29035"/>
        <label>2</label>
    </ligand>
</feature>
<dbReference type="NCBIfam" id="TIGR00330">
    <property type="entry name" value="glpX"/>
    <property type="match status" value="1"/>
</dbReference>
<comment type="pathway">
    <text evidence="7">Carbohydrate biosynthesis.</text>
</comment>
<comment type="caution">
    <text evidence="10">The sequence shown here is derived from an EMBL/GenBank/DDBJ whole genome shotgun (WGS) entry which is preliminary data.</text>
</comment>
<feature type="binding site" evidence="9">
    <location>
        <position position="59"/>
    </location>
    <ligand>
        <name>Mn(2+)</name>
        <dbReference type="ChEBI" id="CHEBI:29035"/>
        <label>1</label>
    </ligand>
</feature>
<dbReference type="PANTHER" id="PTHR30447">
    <property type="entry name" value="FRUCTOSE-1,6-BISPHOSPHATASE CLASS 2"/>
    <property type="match status" value="1"/>
</dbReference>
<evidence type="ECO:0000313" key="10">
    <source>
        <dbReference type="EMBL" id="EHQ60164.1"/>
    </source>
</evidence>
<feature type="binding site" evidence="9">
    <location>
        <position position="35"/>
    </location>
    <ligand>
        <name>Mn(2+)</name>
        <dbReference type="ChEBI" id="CHEBI:29035"/>
        <label>1</label>
    </ligand>
</feature>
<comment type="catalytic activity">
    <reaction evidence="1">
        <text>beta-D-fructose 1,6-bisphosphate + H2O = beta-D-fructose 6-phosphate + phosphate</text>
        <dbReference type="Rhea" id="RHEA:11064"/>
        <dbReference type="ChEBI" id="CHEBI:15377"/>
        <dbReference type="ChEBI" id="CHEBI:32966"/>
        <dbReference type="ChEBI" id="CHEBI:43474"/>
        <dbReference type="ChEBI" id="CHEBI:57634"/>
        <dbReference type="EC" id="3.1.3.11"/>
    </reaction>
</comment>
<organism evidence="10 11">
    <name type="scientific">Paenibacillus dendritiformis C454</name>
    <dbReference type="NCBI Taxonomy" id="1131935"/>
    <lineage>
        <taxon>Bacteria</taxon>
        <taxon>Bacillati</taxon>
        <taxon>Bacillota</taxon>
        <taxon>Bacilli</taxon>
        <taxon>Bacillales</taxon>
        <taxon>Paenibacillaceae</taxon>
        <taxon>Paenibacillus</taxon>
    </lineage>
</organism>
<feature type="binding site" evidence="9">
    <location>
        <position position="87"/>
    </location>
    <ligand>
        <name>Mn(2+)</name>
        <dbReference type="ChEBI" id="CHEBI:29035"/>
        <label>2</label>
    </ligand>
</feature>
<comment type="similarity">
    <text evidence="2 8">Belongs to the FBPase class 2 family.</text>
</comment>
<protein>
    <recommendedName>
        <fullName evidence="8">Fructose-1,6-bisphosphatase</fullName>
    </recommendedName>
</protein>
<feature type="binding site" evidence="9">
    <location>
        <position position="215"/>
    </location>
    <ligand>
        <name>Mn(2+)</name>
        <dbReference type="ChEBI" id="CHEBI:29035"/>
        <label>2</label>
    </ligand>
</feature>
<evidence type="ECO:0000256" key="4">
    <source>
        <dbReference type="ARBA" id="ARBA00022801"/>
    </source>
</evidence>
<keyword evidence="3 9" id="KW-0479">Metal-binding</keyword>
<reference evidence="10 11" key="1">
    <citation type="journal article" date="2012" name="J. Bacteriol.">
        <title>Genome Sequence of the Pattern-Forming Social Bacterium Paenibacillus dendritiformis C454 Chiral Morphotype.</title>
        <authorList>
            <person name="Sirota-Madi A."/>
            <person name="Olender T."/>
            <person name="Helman Y."/>
            <person name="Brainis I."/>
            <person name="Finkelshtein A."/>
            <person name="Roth D."/>
            <person name="Hagai E."/>
            <person name="Leshkowitz D."/>
            <person name="Brodsky L."/>
            <person name="Galatenko V."/>
            <person name="Nikolaev V."/>
            <person name="Gutnick D.L."/>
            <person name="Lancet D."/>
            <person name="Ben-Jacob E."/>
        </authorList>
    </citation>
    <scope>NUCLEOTIDE SEQUENCE [LARGE SCALE GENOMIC DNA]</scope>
    <source>
        <strain evidence="10 11">C454</strain>
    </source>
</reference>
<evidence type="ECO:0000256" key="3">
    <source>
        <dbReference type="ARBA" id="ARBA00022723"/>
    </source>
</evidence>
<dbReference type="InterPro" id="IPR004464">
    <property type="entry name" value="FBPase_class-2/SBPase"/>
</dbReference>
<accession>H3SLA4</accession>
<dbReference type="SUPFAM" id="SSF56655">
    <property type="entry name" value="Carbohydrate phosphatase"/>
    <property type="match status" value="1"/>
</dbReference>
<dbReference type="AlphaFoldDB" id="H3SLA4"/>
<evidence type="ECO:0000256" key="8">
    <source>
        <dbReference type="PIRNR" id="PIRNR004532"/>
    </source>
</evidence>
<dbReference type="Gene3D" id="3.40.190.90">
    <property type="match status" value="1"/>
</dbReference>
<comment type="cofactor">
    <cofactor evidence="9">
        <name>Mn(2+)</name>
        <dbReference type="ChEBI" id="CHEBI:29035"/>
    </cofactor>
</comment>
<evidence type="ECO:0000256" key="6">
    <source>
        <dbReference type="ARBA" id="ARBA00023277"/>
    </source>
</evidence>
<evidence type="ECO:0000256" key="7">
    <source>
        <dbReference type="ARBA" id="ARBA00024331"/>
    </source>
</evidence>
<dbReference type="GO" id="GO:0042132">
    <property type="term" value="F:fructose 1,6-bisphosphate 1-phosphatase activity"/>
    <property type="evidence" value="ECO:0007669"/>
    <property type="project" value="UniProtKB-EC"/>
</dbReference>
<dbReference type="Gene3D" id="3.30.540.10">
    <property type="entry name" value="Fructose-1,6-Bisphosphatase, subunit A, domain 1"/>
    <property type="match status" value="1"/>
</dbReference>
<dbReference type="GO" id="GO:0005829">
    <property type="term" value="C:cytosol"/>
    <property type="evidence" value="ECO:0007669"/>
    <property type="project" value="TreeGrafter"/>
</dbReference>
<evidence type="ECO:0000256" key="1">
    <source>
        <dbReference type="ARBA" id="ARBA00001273"/>
    </source>
</evidence>
<dbReference type="Pfam" id="PF03320">
    <property type="entry name" value="FBPase_glpX"/>
    <property type="match status" value="1"/>
</dbReference>
<keyword evidence="11" id="KW-1185">Reference proteome</keyword>
<dbReference type="PATRIC" id="fig|1131935.3.peg.4517"/>
<dbReference type="EMBL" id="AHKH01000082">
    <property type="protein sequence ID" value="EHQ60164.1"/>
    <property type="molecule type" value="Genomic_DNA"/>
</dbReference>
<dbReference type="STRING" id="1131935.PDENDC454_21694"/>
<keyword evidence="5 9" id="KW-0464">Manganese</keyword>
<sequence>MNMDRQLSLECVRVTEAAALASAQWIGRGRSDEADDAATRMMRSMFASVPIQGTVVIGEGEMDEAPMLSIGESVGSGEGSEADVAVDPVEGTELVAKGLNGALSVIAIADRGQLLHAPDMYMRKLACGPRLRGHLHLDDPLEWTVRKAATVLGRDVSELTVSILDRERHAAEIAALRRAGVRLKLLEAGDVAGALATAFTESGVDLYVGSGGAPEGVLAAAALRCMGGEMQARLMPAGEEEWNRCLAMGVHPPDRLLHTEDLCGRGDVIFAATGITPGDVLQGVRNTSGNYAETHSLVLRSKTGTLRFVRTLHAMDPCSLQPDAVIPEVASASADRRFDVI</sequence>
<dbReference type="GO" id="GO:0006071">
    <property type="term" value="P:glycerol metabolic process"/>
    <property type="evidence" value="ECO:0007669"/>
    <property type="project" value="InterPro"/>
</dbReference>
<gene>
    <name evidence="10" type="ORF">PDENDC454_21694</name>
</gene>
<proteinExistence type="inferred from homology"/>
<evidence type="ECO:0000313" key="11">
    <source>
        <dbReference type="Proteomes" id="UP000003900"/>
    </source>
</evidence>
<dbReference type="Proteomes" id="UP000003900">
    <property type="component" value="Unassembled WGS sequence"/>
</dbReference>
<dbReference type="PIRSF" id="PIRSF004532">
    <property type="entry name" value="GlpX"/>
    <property type="match status" value="1"/>
</dbReference>
<dbReference type="CDD" id="cd01516">
    <property type="entry name" value="FBPase_glpX"/>
    <property type="match status" value="1"/>
</dbReference>
<evidence type="ECO:0000256" key="9">
    <source>
        <dbReference type="PIRSR" id="PIRSR004532-1"/>
    </source>
</evidence>